<dbReference type="Pfam" id="PF04937">
    <property type="entry name" value="DUF659"/>
    <property type="match status" value="1"/>
</dbReference>
<organism evidence="3 4">
    <name type="scientific">Miscanthus lutarioriparius</name>
    <dbReference type="NCBI Taxonomy" id="422564"/>
    <lineage>
        <taxon>Eukaryota</taxon>
        <taxon>Viridiplantae</taxon>
        <taxon>Streptophyta</taxon>
        <taxon>Embryophyta</taxon>
        <taxon>Tracheophyta</taxon>
        <taxon>Spermatophyta</taxon>
        <taxon>Magnoliopsida</taxon>
        <taxon>Liliopsida</taxon>
        <taxon>Poales</taxon>
        <taxon>Poaceae</taxon>
        <taxon>PACMAD clade</taxon>
        <taxon>Panicoideae</taxon>
        <taxon>Andropogonodae</taxon>
        <taxon>Andropogoneae</taxon>
        <taxon>Saccharinae</taxon>
        <taxon>Miscanthus</taxon>
    </lineage>
</organism>
<gene>
    <name evidence="3" type="ORF">NCGR_LOCUS46288</name>
</gene>
<evidence type="ECO:0000259" key="2">
    <source>
        <dbReference type="Pfam" id="PF04937"/>
    </source>
</evidence>
<dbReference type="SUPFAM" id="SSF53098">
    <property type="entry name" value="Ribonuclease H-like"/>
    <property type="match status" value="1"/>
</dbReference>
<dbReference type="OrthoDB" id="674595at2759"/>
<feature type="region of interest" description="Disordered" evidence="1">
    <location>
        <begin position="1"/>
        <end position="29"/>
    </location>
</feature>
<reference evidence="3" key="1">
    <citation type="submission" date="2020-10" db="EMBL/GenBank/DDBJ databases">
        <authorList>
            <person name="Han B."/>
            <person name="Lu T."/>
            <person name="Zhao Q."/>
            <person name="Huang X."/>
            <person name="Zhao Y."/>
        </authorList>
    </citation>
    <scope>NUCLEOTIDE SEQUENCE</scope>
</reference>
<evidence type="ECO:0000256" key="1">
    <source>
        <dbReference type="SAM" id="MobiDB-lite"/>
    </source>
</evidence>
<feature type="region of interest" description="Disordered" evidence="1">
    <location>
        <begin position="630"/>
        <end position="662"/>
    </location>
</feature>
<dbReference type="PANTHER" id="PTHR32166:SF74">
    <property type="entry name" value="OS05G0256350 PROTEIN"/>
    <property type="match status" value="1"/>
</dbReference>
<accession>A0A811QPG1</accession>
<dbReference type="InterPro" id="IPR007021">
    <property type="entry name" value="DUF659"/>
</dbReference>
<feature type="compositionally biased region" description="Low complexity" evidence="1">
    <location>
        <begin position="684"/>
        <end position="699"/>
    </location>
</feature>
<name>A0A811QPG1_9POAL</name>
<feature type="compositionally biased region" description="Basic residues" evidence="1">
    <location>
        <begin position="700"/>
        <end position="709"/>
    </location>
</feature>
<protein>
    <recommendedName>
        <fullName evidence="2">DUF659 domain-containing protein</fullName>
    </recommendedName>
</protein>
<dbReference type="InterPro" id="IPR012337">
    <property type="entry name" value="RNaseH-like_sf"/>
</dbReference>
<dbReference type="EMBL" id="CAJGYO010000012">
    <property type="protein sequence ID" value="CAD6262965.1"/>
    <property type="molecule type" value="Genomic_DNA"/>
</dbReference>
<keyword evidence="4" id="KW-1185">Reference proteome</keyword>
<sequence length="828" mass="91953">MPPPDLEGGVPDSSVGSDPAATASSSTLEDIPSLIERAIAKLPPDLAAHAVDTKRKARSQDPGWKYGWWPDPSKKDFVQCIFCRKVVPSGICRFKQHLAGGYGDAIKCPNTPAIVRKEIAVYLKKSSRTVLVEVPVEDEDEQDAAGAEELAAVPVPSSGTKVKQAKKKIAQAAITSFTISAAAKPATQKQSRSVSSMLCKSPEEVVAERHKSKQSQPTLEQCTKKNKEAKVIVDDHVADFFYENRIPLNVINSRSWEVLLESIGQYGPGYRSPSYHDVRTPLLERAVNRTAELRKKHEEAWKEYGCTIMSDGWTDTSHRHLINFLANSPAGTFFLGSVDASSEIANANMLADLLEKQIDKVGKEHVVQIITDNGANFKAAGRLLMERIPHLFWTPCAAHCLDLLLEDIGKIKEFHTCINMAQKVTRFMYKHGRVLDLMRNKIGGDLVRPAVTRFATSFLTLASLHKNRSGLRNLVVSDEWHATSFSTTQEGRRVENIILSMPFWNKVELCLRASQPLLVALRIVDGDETPAAPEIMAAMDVAKAAIKDSLQRKPDLLKEVLKYYDNRWENQMEQQLYGAALYLNPSKFFALKEKDRRQAGRLRIMFNQVMWKMVTDDEEQNKISKQVEDYERAEGESFSQPGAIRDRDRKNPKPVQEGGGNAMTWAVVDEAIGATQGLEGRNLPRAAATRAAVAAPVRRTYARNRKRPRNTVTLTQDIDDEDQDQHVDSAIAMEEDEEYAPTETGDGPTGDGDGGFTFNASSSKSAKKWSLGQEYGPLDMVEKGRKQLPQVLCFFVTAILCPYALTNLGSHILSFNLCLLLLIPSNAC</sequence>
<feature type="domain" description="DUF659" evidence="2">
    <location>
        <begin position="273"/>
        <end position="424"/>
    </location>
</feature>
<evidence type="ECO:0000313" key="4">
    <source>
        <dbReference type="Proteomes" id="UP000604825"/>
    </source>
</evidence>
<evidence type="ECO:0000313" key="3">
    <source>
        <dbReference type="EMBL" id="CAD6262965.1"/>
    </source>
</evidence>
<comment type="caution">
    <text evidence="3">The sequence shown here is derived from an EMBL/GenBank/DDBJ whole genome shotgun (WGS) entry which is preliminary data.</text>
</comment>
<dbReference type="AlphaFoldDB" id="A0A811QPG1"/>
<dbReference type="Proteomes" id="UP000604825">
    <property type="component" value="Unassembled WGS sequence"/>
</dbReference>
<feature type="region of interest" description="Disordered" evidence="1">
    <location>
        <begin position="684"/>
        <end position="762"/>
    </location>
</feature>
<dbReference type="PANTHER" id="PTHR32166">
    <property type="entry name" value="OSJNBA0013A04.12 PROTEIN"/>
    <property type="match status" value="1"/>
</dbReference>
<proteinExistence type="predicted"/>